<organism evidence="1 2">
    <name type="scientific">Inquilinus limosus MP06</name>
    <dbReference type="NCBI Taxonomy" id="1398085"/>
    <lineage>
        <taxon>Bacteria</taxon>
        <taxon>Pseudomonadati</taxon>
        <taxon>Pseudomonadota</taxon>
        <taxon>Alphaproteobacteria</taxon>
        <taxon>Rhodospirillales</taxon>
        <taxon>Rhodospirillaceae</taxon>
        <taxon>Inquilinus</taxon>
    </lineage>
</organism>
<protein>
    <submittedName>
        <fullName evidence="1">Uncharacterized protein</fullName>
    </submittedName>
</protein>
<evidence type="ECO:0000313" key="1">
    <source>
        <dbReference type="EMBL" id="KGM34688.1"/>
    </source>
</evidence>
<evidence type="ECO:0000313" key="2">
    <source>
        <dbReference type="Proteomes" id="UP000029995"/>
    </source>
</evidence>
<name>A0A0A0D9X5_9PROT</name>
<reference evidence="1 2" key="1">
    <citation type="submission" date="2014-01" db="EMBL/GenBank/DDBJ databases">
        <title>Genome sequence determination for a cystic fibrosis isolate, Inquilinus limosus.</title>
        <authorList>
            <person name="Pino M."/>
            <person name="Di Conza J."/>
            <person name="Gutkind G."/>
        </authorList>
    </citation>
    <scope>NUCLEOTIDE SEQUENCE [LARGE SCALE GENOMIC DNA]</scope>
    <source>
        <strain evidence="1 2">MP06</strain>
    </source>
</reference>
<dbReference type="Proteomes" id="UP000029995">
    <property type="component" value="Unassembled WGS sequence"/>
</dbReference>
<accession>A0A0A0D9X5</accession>
<dbReference type="AlphaFoldDB" id="A0A0A0D9X5"/>
<comment type="caution">
    <text evidence="1">The sequence shown here is derived from an EMBL/GenBank/DDBJ whole genome shotgun (WGS) entry which is preliminary data.</text>
</comment>
<sequence length="115" mass="13532">MTNPLERKLWFREWMPYCLTKLDEERCGKNVWLPLNRYYKPLGQPSDQWVDYSGFAASAIKFARDPASIEGVWVNEAKSPYGAERHLYLYSDKPAHRSDYFARLGKLMTHGKGWK</sequence>
<dbReference type="OrthoDB" id="9814362at2"/>
<dbReference type="RefSeq" id="WP_034834421.1">
    <property type="nucleotide sequence ID" value="NZ_JANX01000075.1"/>
</dbReference>
<dbReference type="EMBL" id="JANX01000075">
    <property type="protein sequence ID" value="KGM34688.1"/>
    <property type="molecule type" value="Genomic_DNA"/>
</dbReference>
<proteinExistence type="predicted"/>
<gene>
    <name evidence="1" type="ORF">P409_08805</name>
</gene>